<evidence type="ECO:0000256" key="5">
    <source>
        <dbReference type="SAM" id="MobiDB-lite"/>
    </source>
</evidence>
<evidence type="ECO:0000256" key="2">
    <source>
        <dbReference type="ARBA" id="ARBA00022741"/>
    </source>
</evidence>
<dbReference type="Gene3D" id="3.30.200.20">
    <property type="entry name" value="Phosphorylase Kinase, domain 1"/>
    <property type="match status" value="1"/>
</dbReference>
<dbReference type="EMBL" id="JAAAJB010000088">
    <property type="protein sequence ID" value="KAG0266717.1"/>
    <property type="molecule type" value="Genomic_DNA"/>
</dbReference>
<keyword evidence="8" id="KW-1185">Reference proteome</keyword>
<comment type="caution">
    <text evidence="7">The sequence shown here is derived from an EMBL/GenBank/DDBJ whole genome shotgun (WGS) entry which is preliminary data.</text>
</comment>
<dbReference type="InterPro" id="IPR000719">
    <property type="entry name" value="Prot_kinase_dom"/>
</dbReference>
<feature type="region of interest" description="Disordered" evidence="5">
    <location>
        <begin position="379"/>
        <end position="442"/>
    </location>
</feature>
<dbReference type="InterPro" id="IPR011009">
    <property type="entry name" value="Kinase-like_dom_sf"/>
</dbReference>
<feature type="compositionally biased region" description="Basic and acidic residues" evidence="5">
    <location>
        <begin position="388"/>
        <end position="417"/>
    </location>
</feature>
<feature type="compositionally biased region" description="Basic and acidic residues" evidence="5">
    <location>
        <begin position="562"/>
        <end position="576"/>
    </location>
</feature>
<dbReference type="EC" id="2.7.11.1" evidence="1"/>
<dbReference type="GO" id="GO:0004674">
    <property type="term" value="F:protein serine/threonine kinase activity"/>
    <property type="evidence" value="ECO:0007669"/>
    <property type="project" value="UniProtKB-EC"/>
</dbReference>
<organism evidence="7 8">
    <name type="scientific">Actinomortierella ambigua</name>
    <dbReference type="NCBI Taxonomy" id="1343610"/>
    <lineage>
        <taxon>Eukaryota</taxon>
        <taxon>Fungi</taxon>
        <taxon>Fungi incertae sedis</taxon>
        <taxon>Mucoromycota</taxon>
        <taxon>Mortierellomycotina</taxon>
        <taxon>Mortierellomycetes</taxon>
        <taxon>Mortierellales</taxon>
        <taxon>Mortierellaceae</taxon>
        <taxon>Actinomortierella</taxon>
    </lineage>
</organism>
<evidence type="ECO:0000256" key="1">
    <source>
        <dbReference type="ARBA" id="ARBA00012513"/>
    </source>
</evidence>
<feature type="binding site" evidence="4">
    <location>
        <position position="41"/>
    </location>
    <ligand>
        <name>ATP</name>
        <dbReference type="ChEBI" id="CHEBI:30616"/>
    </ligand>
</feature>
<feature type="region of interest" description="Disordered" evidence="5">
    <location>
        <begin position="472"/>
        <end position="583"/>
    </location>
</feature>
<sequence>MGSSTVIIGGQYRVLGKIGEGSFGEVYRATHIDTGIDYAIKREPISASHPQLIQESKMYEKLKGEDGVARMHWFGREGAYHALVLDLLGPNLKQVRQEVETFPLSFVIELGVQIIYIIEGIHRRGIVYRDIKPENFLLENDIQLPLPSTIQKAAAVASSSYTGHPIYFFNDTRQRQQSIDTALSVSPGSPLVLNYGRPRVSIVDFGLATYYCDASGKHLPNKGNARHKIGTARYASINIHNRRGKYDIESIGYMLLEMLLGKLPWAGISARNSHQGWAKMRDLKEEIEMDELCEGLPRGFMSFVGYARSLKYDEQPDYDHLRHLLRSCAGRGPESQTVRCHREVAGGGVGGGHHSHSASYGRSLESAFRELDLHAGDHYSRAKGVNGRMEKETGRAHEHEQRDWRFRPDHDNHEPARRPQGRYNPGSVWTTTPPDDKKTGGVLMSQSHQDLFGKDKTEGSSAQDWSLQDHEDPTMQNADHLYDGPPTPAFSKGRSRGRKNSWGEDEPSARWGEDEDRPPPPSPDRDNTGAVPAHDTIHSYPHHQYHRSDGAAGLGMWQPDSPPKDSKDKNGRREPWYQHYAPKNSNSWNRGHMFQGVGRAPQDARLYSTEPPYDLLPQSPLQDVFVTKMGNMHSLCATAAGPPPSFPPPSSCDTSQLPTRTQPIPIANAPSSVAPPSEPGHHTLHGRGNIGGYGQGGGQGRWRGGRKASLVSDSSPFFSNGTSNPNTNTNGTNINNTNNYHHHHQHTRLLGNHGSSVRGTQAPLGPDNVSSIANGKGGVQVNGYGGANGGHCHTVGYSQGRQFSSRHNNGNHYSGNNNGNNNSNNANNHHHHQHHVHQHHHHQGFHGERNDGGMTHYNDSHGRRMRTRKRSTASLSSLHDNGNSRNFFGSGYHTVHSGGEWSKPK</sequence>
<dbReference type="InterPro" id="IPR050235">
    <property type="entry name" value="CK1_Ser-Thr_kinase"/>
</dbReference>
<dbReference type="Pfam" id="PF00069">
    <property type="entry name" value="Pkinase"/>
    <property type="match status" value="1"/>
</dbReference>
<keyword evidence="2 4" id="KW-0547">Nucleotide-binding</keyword>
<reference evidence="7" key="1">
    <citation type="journal article" date="2020" name="Fungal Divers.">
        <title>Resolving the Mortierellaceae phylogeny through synthesis of multi-gene phylogenetics and phylogenomics.</title>
        <authorList>
            <person name="Vandepol N."/>
            <person name="Liber J."/>
            <person name="Desiro A."/>
            <person name="Na H."/>
            <person name="Kennedy M."/>
            <person name="Barry K."/>
            <person name="Grigoriev I.V."/>
            <person name="Miller A.N."/>
            <person name="O'Donnell K."/>
            <person name="Stajich J.E."/>
            <person name="Bonito G."/>
        </authorList>
    </citation>
    <scope>NUCLEOTIDE SEQUENCE</scope>
    <source>
        <strain evidence="7">BC1065</strain>
    </source>
</reference>
<dbReference type="SUPFAM" id="SSF56112">
    <property type="entry name" value="Protein kinase-like (PK-like)"/>
    <property type="match status" value="1"/>
</dbReference>
<dbReference type="AlphaFoldDB" id="A0A9P6QGK9"/>
<proteinExistence type="predicted"/>
<dbReference type="PROSITE" id="PS00108">
    <property type="entry name" value="PROTEIN_KINASE_ST"/>
    <property type="match status" value="1"/>
</dbReference>
<accession>A0A9P6QGK9</accession>
<evidence type="ECO:0000259" key="6">
    <source>
        <dbReference type="PROSITE" id="PS50011"/>
    </source>
</evidence>
<dbReference type="PROSITE" id="PS50011">
    <property type="entry name" value="PROTEIN_KINASE_DOM"/>
    <property type="match status" value="1"/>
</dbReference>
<dbReference type="SMART" id="SM00220">
    <property type="entry name" value="S_TKc"/>
    <property type="match status" value="1"/>
</dbReference>
<feature type="compositionally biased region" description="Polar residues" evidence="5">
    <location>
        <begin position="872"/>
        <end position="887"/>
    </location>
</feature>
<evidence type="ECO:0000256" key="4">
    <source>
        <dbReference type="PROSITE-ProRule" id="PRU10141"/>
    </source>
</evidence>
<protein>
    <recommendedName>
        <fullName evidence="1">non-specific serine/threonine protein kinase</fullName>
        <ecNumber evidence="1">2.7.11.1</ecNumber>
    </recommendedName>
</protein>
<feature type="compositionally biased region" description="Basic residues" evidence="5">
    <location>
        <begin position="828"/>
        <end position="844"/>
    </location>
</feature>
<keyword evidence="3 4" id="KW-0067">ATP-binding</keyword>
<feature type="compositionally biased region" description="Low complexity" evidence="5">
    <location>
        <begin position="720"/>
        <end position="739"/>
    </location>
</feature>
<feature type="compositionally biased region" description="Low complexity" evidence="5">
    <location>
        <begin position="807"/>
        <end position="827"/>
    </location>
</feature>
<feature type="compositionally biased region" description="Gly residues" evidence="5">
    <location>
        <begin position="688"/>
        <end position="702"/>
    </location>
</feature>
<dbReference type="PROSITE" id="PS00107">
    <property type="entry name" value="PROTEIN_KINASE_ATP"/>
    <property type="match status" value="1"/>
</dbReference>
<dbReference type="OrthoDB" id="5979581at2759"/>
<feature type="region of interest" description="Disordered" evidence="5">
    <location>
        <begin position="643"/>
        <end position="766"/>
    </location>
</feature>
<dbReference type="InterPro" id="IPR008271">
    <property type="entry name" value="Ser/Thr_kinase_AS"/>
</dbReference>
<evidence type="ECO:0000313" key="8">
    <source>
        <dbReference type="Proteomes" id="UP000807716"/>
    </source>
</evidence>
<gene>
    <name evidence="7" type="ORF">DFQ27_009493</name>
</gene>
<dbReference type="InterPro" id="IPR017441">
    <property type="entry name" value="Protein_kinase_ATP_BS"/>
</dbReference>
<dbReference type="Gene3D" id="1.10.510.10">
    <property type="entry name" value="Transferase(Phosphotransferase) domain 1"/>
    <property type="match status" value="2"/>
</dbReference>
<evidence type="ECO:0000256" key="3">
    <source>
        <dbReference type="ARBA" id="ARBA00022840"/>
    </source>
</evidence>
<name>A0A9P6QGK9_9FUNG</name>
<feature type="region of interest" description="Disordered" evidence="5">
    <location>
        <begin position="798"/>
        <end position="905"/>
    </location>
</feature>
<evidence type="ECO:0000313" key="7">
    <source>
        <dbReference type="EMBL" id="KAG0266717.1"/>
    </source>
</evidence>
<dbReference type="Proteomes" id="UP000807716">
    <property type="component" value="Unassembled WGS sequence"/>
</dbReference>
<feature type="domain" description="Protein kinase" evidence="6">
    <location>
        <begin position="12"/>
        <end position="326"/>
    </location>
</feature>
<dbReference type="GO" id="GO:0005524">
    <property type="term" value="F:ATP binding"/>
    <property type="evidence" value="ECO:0007669"/>
    <property type="project" value="UniProtKB-UniRule"/>
</dbReference>
<dbReference type="PANTHER" id="PTHR11909">
    <property type="entry name" value="CASEIN KINASE-RELATED"/>
    <property type="match status" value="1"/>
</dbReference>
<feature type="compositionally biased region" description="Polar residues" evidence="5">
    <location>
        <begin position="652"/>
        <end position="662"/>
    </location>
</feature>